<evidence type="ECO:0000256" key="9">
    <source>
        <dbReference type="SAM" id="MobiDB-lite"/>
    </source>
</evidence>
<name>A0A9N9TQC1_PHYSR</name>
<evidence type="ECO:0000313" key="11">
    <source>
        <dbReference type="EMBL" id="CAG9858368.1"/>
    </source>
</evidence>
<dbReference type="EMBL" id="OU900095">
    <property type="protein sequence ID" value="CAG9858368.1"/>
    <property type="molecule type" value="Genomic_DNA"/>
</dbReference>
<comment type="similarity">
    <text evidence="2">Belongs to the insect chemoreceptor superfamily. Gustatory receptor (GR) family. Gr5a subfamily.</text>
</comment>
<sequence length="439" mass="50985">MVSFRRRRRREAMKPPDAKQRKPSTVAWIEMAAVERQDAAGARNRLHEGTKPVVRAAQLFGVMPLRCIAGDWDGVRFEWRSIAVAFSALNAAGAFLSMALWLVKFCVDGIVVDKTVYMAFYFCTFLCTVHFMKVARNWPSILKEWSFVETTMKNYGTEENLKRKFLWMGGVSFLVGTVEHILFIINGLYQSEVCDSFSRSRFRATMEVLFSNYFTFFSFNTIAGVLIKMINVLATFTWIYTDLFISIVSHALTVKFRQFVTRIKTNTDRVGHQKFWREIREDYQKLYGLCKKVDKCISFLVLVSFMHNIFFLCIQLYNSLKQRKGLIETAYFVYSFAFLVFRIIAVSMYGALLHDEAQKPLEYLHNVPTEYYCSEVRRLINQIYTCPVGITGSGFFVVSRNFMLQIAGTIVTFELMLFQFAPIDSKNRIYNKTEICIND</sequence>
<dbReference type="GO" id="GO:0005886">
    <property type="term" value="C:plasma membrane"/>
    <property type="evidence" value="ECO:0007669"/>
    <property type="project" value="UniProtKB-SubCell"/>
</dbReference>
<keyword evidence="7 8" id="KW-0675">Receptor</keyword>
<feature type="region of interest" description="Disordered" evidence="9">
    <location>
        <begin position="1"/>
        <end position="23"/>
    </location>
</feature>
<keyword evidence="12" id="KW-1185">Reference proteome</keyword>
<feature type="transmembrane region" description="Helical" evidence="10">
    <location>
        <begin position="329"/>
        <end position="352"/>
    </location>
</feature>
<keyword evidence="3" id="KW-1003">Cell membrane</keyword>
<evidence type="ECO:0000256" key="2">
    <source>
        <dbReference type="ARBA" id="ARBA00005327"/>
    </source>
</evidence>
<feature type="compositionally biased region" description="Basic residues" evidence="9">
    <location>
        <begin position="1"/>
        <end position="11"/>
    </location>
</feature>
<evidence type="ECO:0000256" key="4">
    <source>
        <dbReference type="ARBA" id="ARBA00022692"/>
    </source>
</evidence>
<keyword evidence="8" id="KW-0807">Transducer</keyword>
<evidence type="ECO:0000313" key="12">
    <source>
        <dbReference type="Proteomes" id="UP001153712"/>
    </source>
</evidence>
<keyword evidence="6 10" id="KW-0472">Membrane</keyword>
<feature type="transmembrane region" description="Helical" evidence="10">
    <location>
        <begin position="82"/>
        <end position="103"/>
    </location>
</feature>
<keyword evidence="4 10" id="KW-0812">Transmembrane</keyword>
<keyword evidence="5 10" id="KW-1133">Transmembrane helix</keyword>
<evidence type="ECO:0000256" key="5">
    <source>
        <dbReference type="ARBA" id="ARBA00022989"/>
    </source>
</evidence>
<evidence type="ECO:0000256" key="3">
    <source>
        <dbReference type="ARBA" id="ARBA00022475"/>
    </source>
</evidence>
<dbReference type="PANTHER" id="PTHR21421:SF29">
    <property type="entry name" value="GUSTATORY RECEPTOR 5A FOR TREHALOSE-RELATED"/>
    <property type="match status" value="1"/>
</dbReference>
<organism evidence="11 12">
    <name type="scientific">Phyllotreta striolata</name>
    <name type="common">Striped flea beetle</name>
    <name type="synonym">Crioceris striolata</name>
    <dbReference type="NCBI Taxonomy" id="444603"/>
    <lineage>
        <taxon>Eukaryota</taxon>
        <taxon>Metazoa</taxon>
        <taxon>Ecdysozoa</taxon>
        <taxon>Arthropoda</taxon>
        <taxon>Hexapoda</taxon>
        <taxon>Insecta</taxon>
        <taxon>Pterygota</taxon>
        <taxon>Neoptera</taxon>
        <taxon>Endopterygota</taxon>
        <taxon>Coleoptera</taxon>
        <taxon>Polyphaga</taxon>
        <taxon>Cucujiformia</taxon>
        <taxon>Chrysomeloidea</taxon>
        <taxon>Chrysomelidae</taxon>
        <taxon>Galerucinae</taxon>
        <taxon>Alticini</taxon>
        <taxon>Phyllotreta</taxon>
    </lineage>
</organism>
<dbReference type="PIRSF" id="PIRSF038981">
    <property type="entry name" value="GRP"/>
    <property type="match status" value="1"/>
</dbReference>
<dbReference type="InterPro" id="IPR009318">
    <property type="entry name" value="Gustatory_rcpt"/>
</dbReference>
<comment type="function">
    <text evidence="8">Plays a role in the sugar gustatory response.</text>
</comment>
<feature type="transmembrane region" description="Helical" evidence="10">
    <location>
        <begin position="402"/>
        <end position="423"/>
    </location>
</feature>
<evidence type="ECO:0000256" key="10">
    <source>
        <dbReference type="SAM" id="Phobius"/>
    </source>
</evidence>
<accession>A0A9N9TQC1</accession>
<feature type="transmembrane region" description="Helical" evidence="10">
    <location>
        <begin position="297"/>
        <end position="317"/>
    </location>
</feature>
<evidence type="ECO:0000256" key="7">
    <source>
        <dbReference type="ARBA" id="ARBA00023170"/>
    </source>
</evidence>
<protein>
    <recommendedName>
        <fullName evidence="8">Gustatory receptor</fullName>
    </recommendedName>
</protein>
<evidence type="ECO:0000256" key="6">
    <source>
        <dbReference type="ARBA" id="ARBA00023136"/>
    </source>
</evidence>
<feature type="transmembrane region" description="Helical" evidence="10">
    <location>
        <begin position="232"/>
        <end position="252"/>
    </location>
</feature>
<dbReference type="AlphaFoldDB" id="A0A9N9TQC1"/>
<dbReference type="PANTHER" id="PTHR21421">
    <property type="entry name" value="GUSTATORY RECEPTOR"/>
    <property type="match status" value="1"/>
</dbReference>
<reference evidence="11" key="1">
    <citation type="submission" date="2022-01" db="EMBL/GenBank/DDBJ databases">
        <authorList>
            <person name="King R."/>
        </authorList>
    </citation>
    <scope>NUCLEOTIDE SEQUENCE</scope>
</reference>
<feature type="transmembrane region" description="Helical" evidence="10">
    <location>
        <begin position="115"/>
        <end position="135"/>
    </location>
</feature>
<proteinExistence type="inferred from homology"/>
<dbReference type="GO" id="GO:0007165">
    <property type="term" value="P:signal transduction"/>
    <property type="evidence" value="ECO:0007669"/>
    <property type="project" value="UniProtKB-KW"/>
</dbReference>
<dbReference type="GO" id="GO:0008527">
    <property type="term" value="F:taste receptor activity"/>
    <property type="evidence" value="ECO:0007669"/>
    <property type="project" value="InterPro"/>
</dbReference>
<dbReference type="Proteomes" id="UP001153712">
    <property type="component" value="Chromosome 2"/>
</dbReference>
<evidence type="ECO:0000256" key="1">
    <source>
        <dbReference type="ARBA" id="ARBA00004651"/>
    </source>
</evidence>
<gene>
    <name evidence="11" type="ORF">PHYEVI_LOCUS4757</name>
</gene>
<feature type="transmembrane region" description="Helical" evidence="10">
    <location>
        <begin position="165"/>
        <end position="189"/>
    </location>
</feature>
<dbReference type="OrthoDB" id="5800391at2759"/>
<evidence type="ECO:0000256" key="8">
    <source>
        <dbReference type="PIRNR" id="PIRNR038981"/>
    </source>
</evidence>
<dbReference type="GO" id="GO:0050916">
    <property type="term" value="P:sensory perception of sweet taste"/>
    <property type="evidence" value="ECO:0007669"/>
    <property type="project" value="UniProtKB-ARBA"/>
</dbReference>
<comment type="subcellular location">
    <subcellularLocation>
        <location evidence="1">Cell membrane</location>
        <topology evidence="1">Multi-pass membrane protein</topology>
    </subcellularLocation>
</comment>
<feature type="transmembrane region" description="Helical" evidence="10">
    <location>
        <begin position="209"/>
        <end position="227"/>
    </location>
</feature>
<dbReference type="Pfam" id="PF06151">
    <property type="entry name" value="Trehalose_recp"/>
    <property type="match status" value="1"/>
</dbReference>